<dbReference type="SMART" id="SM00857">
    <property type="entry name" value="Resolvase"/>
    <property type="match status" value="1"/>
</dbReference>
<dbReference type="GO" id="GO:0003677">
    <property type="term" value="F:DNA binding"/>
    <property type="evidence" value="ECO:0007669"/>
    <property type="project" value="InterPro"/>
</dbReference>
<keyword evidence="5" id="KW-1185">Reference proteome</keyword>
<dbReference type="PROSITE" id="PS51736">
    <property type="entry name" value="RECOMBINASES_3"/>
    <property type="match status" value="1"/>
</dbReference>
<organism evidence="4 5">
    <name type="scientific">Butyricicoccus porcorum</name>
    <dbReference type="NCBI Taxonomy" id="1945634"/>
    <lineage>
        <taxon>Bacteria</taxon>
        <taxon>Bacillati</taxon>
        <taxon>Bacillota</taxon>
        <taxon>Clostridia</taxon>
        <taxon>Eubacteriales</taxon>
        <taxon>Butyricicoccaceae</taxon>
        <taxon>Butyricicoccus</taxon>
    </lineage>
</organism>
<sequence>MAKKLDAERIEQARHKNEGTSRRELEKKLIKETIAQNRSGERKGRVIMPERKEYVFQEAAKVRVAAYCRVSTQEDAQAGSFEMQVQHFTSEIENNPNYEMVKIYTDEGISGTSVDKRKGFQEMIEDAKAGKIDLILTKSISRFGRNIVDILTTLRELSDLNPPVAVNFESEGIFTSDGKNKLVISILSALAELESQQKSIAIKEGIRYRMQEGLYKFSVKNTIGYYRDYSGRVKIEPAEAEIVHYIYDTFLEGASPQEIADSLTQQGIRSPKGMERWGQSTIRSILRNEKYVGDVLYQKTYSKDYLSHKTVKNKDILPQWFWENNHPAIIDREKWNRVQELIASGKFGKRSTPIEAMKKKFTVAKVKSGVLRGYFLLDMEWTKDEREQFLNIINTINEMGEMPEERM</sequence>
<dbReference type="EMBL" id="NHOC01000005">
    <property type="protein sequence ID" value="OUM20702.1"/>
    <property type="molecule type" value="Genomic_DNA"/>
</dbReference>
<dbReference type="GO" id="GO:0000150">
    <property type="term" value="F:DNA strand exchange activity"/>
    <property type="evidence" value="ECO:0007669"/>
    <property type="project" value="InterPro"/>
</dbReference>
<dbReference type="RefSeq" id="WP_087019473.1">
    <property type="nucleotide sequence ID" value="NZ_NHOC01000005.1"/>
</dbReference>
<feature type="domain" description="Recombinase" evidence="3">
    <location>
        <begin position="222"/>
        <end position="348"/>
    </location>
</feature>
<evidence type="ECO:0000313" key="4">
    <source>
        <dbReference type="EMBL" id="OUM20702.1"/>
    </source>
</evidence>
<feature type="region of interest" description="Disordered" evidence="1">
    <location>
        <begin position="1"/>
        <end position="23"/>
    </location>
</feature>
<dbReference type="InterPro" id="IPR036162">
    <property type="entry name" value="Resolvase-like_N_sf"/>
</dbReference>
<accession>A0A252F4R0</accession>
<dbReference type="Pfam" id="PF00239">
    <property type="entry name" value="Resolvase"/>
    <property type="match status" value="1"/>
</dbReference>
<gene>
    <name evidence="4" type="ORF">CBW42_07715</name>
</gene>
<dbReference type="SUPFAM" id="SSF53041">
    <property type="entry name" value="Resolvase-like"/>
    <property type="match status" value="1"/>
</dbReference>
<name>A0A252F4R0_9FIRM</name>
<dbReference type="Proteomes" id="UP000194903">
    <property type="component" value="Unassembled WGS sequence"/>
</dbReference>
<dbReference type="PANTHER" id="PTHR30461">
    <property type="entry name" value="DNA-INVERTASE FROM LAMBDOID PROPHAGE"/>
    <property type="match status" value="1"/>
</dbReference>
<dbReference type="InterPro" id="IPR050639">
    <property type="entry name" value="SSR_resolvase"/>
</dbReference>
<dbReference type="InterPro" id="IPR011109">
    <property type="entry name" value="DNA_bind_recombinase_dom"/>
</dbReference>
<dbReference type="AlphaFoldDB" id="A0A252F4R0"/>
<dbReference type="Pfam" id="PF07508">
    <property type="entry name" value="Recombinase"/>
    <property type="match status" value="1"/>
</dbReference>
<dbReference type="InterPro" id="IPR038109">
    <property type="entry name" value="DNA_bind_recomb_sf"/>
</dbReference>
<dbReference type="Gene3D" id="3.40.50.1390">
    <property type="entry name" value="Resolvase, N-terminal catalytic domain"/>
    <property type="match status" value="1"/>
</dbReference>
<dbReference type="CDD" id="cd00338">
    <property type="entry name" value="Ser_Recombinase"/>
    <property type="match status" value="1"/>
</dbReference>
<dbReference type="InterPro" id="IPR006119">
    <property type="entry name" value="Resolv_N"/>
</dbReference>
<dbReference type="Gene3D" id="3.90.1750.20">
    <property type="entry name" value="Putative Large Serine Recombinase, Chain B, Domain 2"/>
    <property type="match status" value="1"/>
</dbReference>
<evidence type="ECO:0000259" key="3">
    <source>
        <dbReference type="PROSITE" id="PS51737"/>
    </source>
</evidence>
<dbReference type="PROSITE" id="PS51737">
    <property type="entry name" value="RECOMBINASE_DNA_BIND"/>
    <property type="match status" value="1"/>
</dbReference>
<evidence type="ECO:0000313" key="5">
    <source>
        <dbReference type="Proteomes" id="UP000194903"/>
    </source>
</evidence>
<evidence type="ECO:0000259" key="2">
    <source>
        <dbReference type="PROSITE" id="PS51736"/>
    </source>
</evidence>
<dbReference type="PANTHER" id="PTHR30461:SF23">
    <property type="entry name" value="DNA RECOMBINASE-RELATED"/>
    <property type="match status" value="1"/>
</dbReference>
<evidence type="ECO:0000256" key="1">
    <source>
        <dbReference type="SAM" id="MobiDB-lite"/>
    </source>
</evidence>
<proteinExistence type="predicted"/>
<reference evidence="4 5" key="1">
    <citation type="submission" date="2017-05" db="EMBL/GenBank/DDBJ databases">
        <title>Butyricicoccus porcorum sp. nov. a butyrate-producing bacterium from the swine intestinal tract.</title>
        <authorList>
            <person name="Trachsel J."/>
            <person name="Humphrey S."/>
            <person name="Allen H.K."/>
        </authorList>
    </citation>
    <scope>NUCLEOTIDE SEQUENCE [LARGE SCALE GENOMIC DNA]</scope>
    <source>
        <strain evidence="4">BB10</strain>
    </source>
</reference>
<feature type="domain" description="Resolvase/invertase-type recombinase catalytic" evidence="2">
    <location>
        <begin position="63"/>
        <end position="213"/>
    </location>
</feature>
<dbReference type="OrthoDB" id="9769353at2"/>
<comment type="caution">
    <text evidence="4">The sequence shown here is derived from an EMBL/GenBank/DDBJ whole genome shotgun (WGS) entry which is preliminary data.</text>
</comment>
<protein>
    <submittedName>
        <fullName evidence="4">Resolvase</fullName>
    </submittedName>
</protein>